<sequence>MFITFIYNVEYRRRPTFITFIYNVEYRRRPTFITFIHNIEHRRRTMFIIFIYNVDYRRRPTFIIFIYNVDTGEGRCSSLFIPNIQSRMTSTAEKDINDHSEHNISKENLRRIIEDYLTRGSRCMRSNVDPCLSSELGHSPEE</sequence>
<accession>A0ABS8VYE4</accession>
<gene>
    <name evidence="1" type="ORF">HAX54_042055</name>
</gene>
<proteinExistence type="predicted"/>
<evidence type="ECO:0000313" key="2">
    <source>
        <dbReference type="Proteomes" id="UP000823775"/>
    </source>
</evidence>
<feature type="non-terminal residue" evidence="1">
    <location>
        <position position="142"/>
    </location>
</feature>
<organism evidence="1 2">
    <name type="scientific">Datura stramonium</name>
    <name type="common">Jimsonweed</name>
    <name type="synonym">Common thornapple</name>
    <dbReference type="NCBI Taxonomy" id="4076"/>
    <lineage>
        <taxon>Eukaryota</taxon>
        <taxon>Viridiplantae</taxon>
        <taxon>Streptophyta</taxon>
        <taxon>Embryophyta</taxon>
        <taxon>Tracheophyta</taxon>
        <taxon>Spermatophyta</taxon>
        <taxon>Magnoliopsida</taxon>
        <taxon>eudicotyledons</taxon>
        <taxon>Gunneridae</taxon>
        <taxon>Pentapetalae</taxon>
        <taxon>asterids</taxon>
        <taxon>lamiids</taxon>
        <taxon>Solanales</taxon>
        <taxon>Solanaceae</taxon>
        <taxon>Solanoideae</taxon>
        <taxon>Datureae</taxon>
        <taxon>Datura</taxon>
    </lineage>
</organism>
<name>A0ABS8VYE4_DATST</name>
<evidence type="ECO:0000313" key="1">
    <source>
        <dbReference type="EMBL" id="MCE2055139.1"/>
    </source>
</evidence>
<dbReference type="Proteomes" id="UP000823775">
    <property type="component" value="Unassembled WGS sequence"/>
</dbReference>
<comment type="caution">
    <text evidence="1">The sequence shown here is derived from an EMBL/GenBank/DDBJ whole genome shotgun (WGS) entry which is preliminary data.</text>
</comment>
<reference evidence="1 2" key="1">
    <citation type="journal article" date="2021" name="BMC Genomics">
        <title>Datura genome reveals duplications of psychoactive alkaloid biosynthetic genes and high mutation rate following tissue culture.</title>
        <authorList>
            <person name="Rajewski A."/>
            <person name="Carter-House D."/>
            <person name="Stajich J."/>
            <person name="Litt A."/>
        </authorList>
    </citation>
    <scope>NUCLEOTIDE SEQUENCE [LARGE SCALE GENOMIC DNA]</scope>
    <source>
        <strain evidence="1">AR-01</strain>
    </source>
</reference>
<dbReference type="EMBL" id="JACEIK010006143">
    <property type="protein sequence ID" value="MCE2055139.1"/>
    <property type="molecule type" value="Genomic_DNA"/>
</dbReference>
<keyword evidence="2" id="KW-1185">Reference proteome</keyword>
<protein>
    <submittedName>
        <fullName evidence="1">Uncharacterized protein</fullName>
    </submittedName>
</protein>